<comment type="caution">
    <text evidence="3">The sequence shown here is derived from an EMBL/GenBank/DDBJ whole genome shotgun (WGS) entry which is preliminary data.</text>
</comment>
<dbReference type="InterPro" id="IPR050708">
    <property type="entry name" value="T6SS_VgrG/RHS"/>
</dbReference>
<organism evidence="3 4">
    <name type="scientific">Clostridium subterminale</name>
    <dbReference type="NCBI Taxonomy" id="1550"/>
    <lineage>
        <taxon>Bacteria</taxon>
        <taxon>Bacillati</taxon>
        <taxon>Bacillota</taxon>
        <taxon>Clostridia</taxon>
        <taxon>Eubacteriales</taxon>
        <taxon>Clostridiaceae</taxon>
        <taxon>Clostridium</taxon>
    </lineage>
</organism>
<reference evidence="3 4" key="1">
    <citation type="journal article" date="2019" name="Int. J. Syst. Evol. Microbiol.">
        <title>The Global Catalogue of Microorganisms (GCM) 10K type strain sequencing project: providing services to taxonomists for standard genome sequencing and annotation.</title>
        <authorList>
            <consortium name="The Broad Institute Genomics Platform"/>
            <consortium name="The Broad Institute Genome Sequencing Center for Infectious Disease"/>
            <person name="Wu L."/>
            <person name="Ma J."/>
        </authorList>
    </citation>
    <scope>NUCLEOTIDE SEQUENCE [LARGE SCALE GENOMIC DNA]</scope>
    <source>
        <strain evidence="3 4">JCM 1417</strain>
    </source>
</reference>
<feature type="domain" description="Teneurin-like YD-shell" evidence="2">
    <location>
        <begin position="8"/>
        <end position="119"/>
    </location>
</feature>
<accession>A0ABN1KU62</accession>
<gene>
    <name evidence="3" type="ORF">GCM10008908_28750</name>
</gene>
<evidence type="ECO:0000313" key="4">
    <source>
        <dbReference type="Proteomes" id="UP001501047"/>
    </source>
</evidence>
<dbReference type="NCBIfam" id="TIGR03696">
    <property type="entry name" value="Rhs_assc_core"/>
    <property type="match status" value="1"/>
</dbReference>
<sequence length="330" mass="35648">MVYEEITNGSTIDKLVYNYGDSGLVGFTLNGAEYFYVRNAQSDIIGILDSNGTQVVSYTYDTWGKLISITGDKVLGEKNPYRYRGYRYDTETGYYYLQSRYYNPEIGRFLNADAFGGNVGALLSHNIFAYCNNNPVIAKDPSGFRTIYTQGEETAAMRRASYAAMNKFYTNKSSSILNNNSGFSYVKSGITGTLSAAADKVGNVVAGFIIKGKKVWKDLDYLTMGMYVEEFSGGAKFAKKGLGLVGTVGFALKSVKKSYDDEEYVGIVIDVGTAFAGFYAGQLLAAGAVAATKVGVPSQVSATGAFGLSVAAGVFIDKAANVMKDFIYGR</sequence>
<evidence type="ECO:0000313" key="3">
    <source>
        <dbReference type="EMBL" id="GAA0776051.1"/>
    </source>
</evidence>
<dbReference type="Gene3D" id="2.180.10.10">
    <property type="entry name" value="RHS repeat-associated core"/>
    <property type="match status" value="1"/>
</dbReference>
<name>A0ABN1KU62_CLOSU</name>
<dbReference type="Proteomes" id="UP001501047">
    <property type="component" value="Unassembled WGS sequence"/>
</dbReference>
<evidence type="ECO:0000256" key="1">
    <source>
        <dbReference type="ARBA" id="ARBA00022737"/>
    </source>
</evidence>
<keyword evidence="4" id="KW-1185">Reference proteome</keyword>
<evidence type="ECO:0000259" key="2">
    <source>
        <dbReference type="Pfam" id="PF25023"/>
    </source>
</evidence>
<dbReference type="InterPro" id="IPR022385">
    <property type="entry name" value="Rhs_assc_core"/>
</dbReference>
<dbReference type="PANTHER" id="PTHR32305:SF17">
    <property type="entry name" value="TRNA NUCLEASE WAPA"/>
    <property type="match status" value="1"/>
</dbReference>
<dbReference type="RefSeq" id="WP_343827171.1">
    <property type="nucleotide sequence ID" value="NZ_BAAACI010000007.1"/>
</dbReference>
<dbReference type="EMBL" id="BAAACI010000007">
    <property type="protein sequence ID" value="GAA0776051.1"/>
    <property type="molecule type" value="Genomic_DNA"/>
</dbReference>
<protein>
    <submittedName>
        <fullName evidence="3">RHS repeat protein</fullName>
    </submittedName>
</protein>
<keyword evidence="1" id="KW-0677">Repeat</keyword>
<proteinExistence type="predicted"/>
<dbReference type="PANTHER" id="PTHR32305">
    <property type="match status" value="1"/>
</dbReference>
<dbReference type="Pfam" id="PF25023">
    <property type="entry name" value="TEN_YD-shell"/>
    <property type="match status" value="1"/>
</dbReference>
<dbReference type="InterPro" id="IPR056823">
    <property type="entry name" value="TEN-like_YD-shell"/>
</dbReference>